<name>A0A6L2M4M2_TANCI</name>
<evidence type="ECO:0000313" key="1">
    <source>
        <dbReference type="EMBL" id="GEU68379.1"/>
    </source>
</evidence>
<sequence>MVLCPVVEAMFVNRKEIPMHPLYKDPTLSYNPIPRRWRWSWIFVCQWANVLGETEQLSCREKDSMLSMTLLVKTHERSKMHTRNLIILWYNDRHLLNNSRHRKSYKAIGIVATLRSTRGAFFHMAQNEGRAGL</sequence>
<proteinExistence type="predicted"/>
<gene>
    <name evidence="1" type="ORF">Tci_040357</name>
</gene>
<dbReference type="AlphaFoldDB" id="A0A6L2M4M2"/>
<dbReference type="EMBL" id="BKCJ010005739">
    <property type="protein sequence ID" value="GEU68379.1"/>
    <property type="molecule type" value="Genomic_DNA"/>
</dbReference>
<organism evidence="1">
    <name type="scientific">Tanacetum cinerariifolium</name>
    <name type="common">Dalmatian daisy</name>
    <name type="synonym">Chrysanthemum cinerariifolium</name>
    <dbReference type="NCBI Taxonomy" id="118510"/>
    <lineage>
        <taxon>Eukaryota</taxon>
        <taxon>Viridiplantae</taxon>
        <taxon>Streptophyta</taxon>
        <taxon>Embryophyta</taxon>
        <taxon>Tracheophyta</taxon>
        <taxon>Spermatophyta</taxon>
        <taxon>Magnoliopsida</taxon>
        <taxon>eudicotyledons</taxon>
        <taxon>Gunneridae</taxon>
        <taxon>Pentapetalae</taxon>
        <taxon>asterids</taxon>
        <taxon>campanulids</taxon>
        <taxon>Asterales</taxon>
        <taxon>Asteraceae</taxon>
        <taxon>Asteroideae</taxon>
        <taxon>Anthemideae</taxon>
        <taxon>Anthemidinae</taxon>
        <taxon>Tanacetum</taxon>
    </lineage>
</organism>
<accession>A0A6L2M4M2</accession>
<reference evidence="1" key="1">
    <citation type="journal article" date="2019" name="Sci. Rep.">
        <title>Draft genome of Tanacetum cinerariifolium, the natural source of mosquito coil.</title>
        <authorList>
            <person name="Yamashiro T."/>
            <person name="Shiraishi A."/>
            <person name="Satake H."/>
            <person name="Nakayama K."/>
        </authorList>
    </citation>
    <scope>NUCLEOTIDE SEQUENCE</scope>
</reference>
<comment type="caution">
    <text evidence="1">The sequence shown here is derived from an EMBL/GenBank/DDBJ whole genome shotgun (WGS) entry which is preliminary data.</text>
</comment>
<protein>
    <submittedName>
        <fullName evidence="1">Uncharacterized protein</fullName>
    </submittedName>
</protein>